<dbReference type="OrthoDB" id="5544992at2759"/>
<feature type="region of interest" description="Disordered" evidence="1">
    <location>
        <begin position="318"/>
        <end position="337"/>
    </location>
</feature>
<evidence type="ECO:0000313" key="2">
    <source>
        <dbReference type="EMBL" id="KAG5190172.1"/>
    </source>
</evidence>
<accession>A0A835Z9D5</accession>
<feature type="region of interest" description="Disordered" evidence="1">
    <location>
        <begin position="636"/>
        <end position="672"/>
    </location>
</feature>
<keyword evidence="3" id="KW-1185">Reference proteome</keyword>
<dbReference type="Proteomes" id="UP000664859">
    <property type="component" value="Unassembled WGS sequence"/>
</dbReference>
<feature type="region of interest" description="Disordered" evidence="1">
    <location>
        <begin position="944"/>
        <end position="965"/>
    </location>
</feature>
<feature type="compositionally biased region" description="Polar residues" evidence="1">
    <location>
        <begin position="576"/>
        <end position="585"/>
    </location>
</feature>
<feature type="compositionally biased region" description="Polar residues" evidence="1">
    <location>
        <begin position="363"/>
        <end position="374"/>
    </location>
</feature>
<comment type="caution">
    <text evidence="2">The sequence shown here is derived from an EMBL/GenBank/DDBJ whole genome shotgun (WGS) entry which is preliminary data.</text>
</comment>
<gene>
    <name evidence="2" type="ORF">JKP88DRAFT_252430</name>
</gene>
<proteinExistence type="predicted"/>
<feature type="compositionally biased region" description="Polar residues" evidence="1">
    <location>
        <begin position="717"/>
        <end position="730"/>
    </location>
</feature>
<dbReference type="EMBL" id="JAFCMP010000038">
    <property type="protein sequence ID" value="KAG5190172.1"/>
    <property type="molecule type" value="Genomic_DNA"/>
</dbReference>
<evidence type="ECO:0000256" key="1">
    <source>
        <dbReference type="SAM" id="MobiDB-lite"/>
    </source>
</evidence>
<sequence length="1258" mass="131072">MVATLEPRNEASGDVFELGAAESTVIEDYNGLELVVWTVRDCHNDGRITLTRGGGSTAKGHQRPDRQLEAVEVDMSFHHGLLAPFSPQLGELTLMYSRSSDGEKPTPRIVQVIDYGESASQPLLHADDCVSVWNPLGHNGQGREYRVSAWRLAPLRLPARTRVIAFVPTNGPDGGGPLMAVVAMLATWCDAQLHLPESRTGAFRIQVCPIFNGQPSAHVVSVKWTHVRLIDMAVTTYCSLPPTNGDKQARIRRQPSRPAIMGTAARVLLHSMHSYPQAVRPLRSCSSKLAFSKRSSNASKLASGDRGSADLCSDGTDLADGVSGSPTSRHGVRVTTVRDSSATVSAVTHARAQGSNEVLTAFDGTSVSTDPRTASCSPSSSSCHSTTRLSGDGSAFVPHASAGTGTGDGDSTVLNGGDGIAEQCSTSCNNIREASVLSSDGSACVRHESAGTGDGDPTVLNGGDGVAEQCSASCNNICEAAVLSSVGSTFVPRSLEGSNVDLVPAPCDVRPAAGVPHSVCREDICAALAASVDICSVLTDPTGDSGAGKEARPGVDCDGIGGGIAGVSISMASPVATTASDANSSRPDEEDSPAVLNSSSETHAAPTALSRCTVDPTCLSNNGDAGIQHAAEGSGHVMATDNHGTGTALTAATEPSAADAPPSTSVAKAPSARSSGARYCSRQCSRCGMLGQLVGRCWKLHPQLRRKTSPVEAASTAPASGEQSSAAQTPTKRRGGDNAHRRAGARLRATARLKSLAGASNHTASKEERALRKQVARRKQDAAVLREHLAGLESRGKESAVPADAHAASCCSGQQSTAFCAALREIVELCQQLLAGAADSTSKVALLNSALADGFSGVTTPACSSSDSYSTVCGEAKCTFNSEHCNTGARTAVGDSGHAIRGSCTGGKSSIKASVAASARRKAAPPCRRTAAGAGVNMAQQTVAGQASSRKPAAGSLRAVRQPQSQLRAMRMTQQVARSQPKHGVVSAPLAKRSAPVGAALVPAAAELGAQRDTGVCKHPIMGISARSDDGGVAVLRNTSDAAPNWTALDGTKPRVKQACCRGYINKELRVVLEEGSPKLVPVSNIDDAIATQFRLGPEMWTAHAGLPSTTTPTRVPTSACGVDSKCGVEDILRIKERKRKAKRKTMRRKMARKDTRRCSNRSMELLTLLRCAEQRRVYTPSSRRIVRIPEIAGKPAVVSALGVLIAAVQRTATYSFSFLWHIGVPTNQYKPFALGTTELTDAVKANGVRCHQHIASR</sequence>
<feature type="region of interest" description="Disordered" evidence="1">
    <location>
        <begin position="755"/>
        <end position="778"/>
    </location>
</feature>
<evidence type="ECO:0000313" key="3">
    <source>
        <dbReference type="Proteomes" id="UP000664859"/>
    </source>
</evidence>
<feature type="region of interest" description="Disordered" evidence="1">
    <location>
        <begin position="708"/>
        <end position="743"/>
    </location>
</feature>
<dbReference type="AlphaFoldDB" id="A0A835Z9D5"/>
<reference evidence="2" key="1">
    <citation type="submission" date="2021-02" db="EMBL/GenBank/DDBJ databases">
        <title>First Annotated Genome of the Yellow-green Alga Tribonema minus.</title>
        <authorList>
            <person name="Mahan K.M."/>
        </authorList>
    </citation>
    <scope>NUCLEOTIDE SEQUENCE</scope>
    <source>
        <strain evidence="2">UTEX B ZZ1240</strain>
    </source>
</reference>
<feature type="compositionally biased region" description="Low complexity" evidence="1">
    <location>
        <begin position="375"/>
        <end position="385"/>
    </location>
</feature>
<protein>
    <submittedName>
        <fullName evidence="2">Uncharacterized protein</fullName>
    </submittedName>
</protein>
<feature type="region of interest" description="Disordered" evidence="1">
    <location>
        <begin position="363"/>
        <end position="414"/>
    </location>
</feature>
<name>A0A835Z9D5_9STRA</name>
<organism evidence="2 3">
    <name type="scientific">Tribonema minus</name>
    <dbReference type="NCBI Taxonomy" id="303371"/>
    <lineage>
        <taxon>Eukaryota</taxon>
        <taxon>Sar</taxon>
        <taxon>Stramenopiles</taxon>
        <taxon>Ochrophyta</taxon>
        <taxon>PX clade</taxon>
        <taxon>Xanthophyceae</taxon>
        <taxon>Tribonematales</taxon>
        <taxon>Tribonemataceae</taxon>
        <taxon>Tribonema</taxon>
    </lineage>
</organism>
<feature type="region of interest" description="Disordered" evidence="1">
    <location>
        <begin position="576"/>
        <end position="608"/>
    </location>
</feature>